<name>A0A7W7KFN2_PSENT</name>
<dbReference type="RefSeq" id="WP_184585723.1">
    <property type="nucleotide sequence ID" value="NZ_JACHLI010000001.1"/>
</dbReference>
<protein>
    <submittedName>
        <fullName evidence="1">Uncharacterized protein</fullName>
    </submittedName>
</protein>
<gene>
    <name evidence="1" type="ORF">HNP46_000270</name>
</gene>
<sequence>MKPLLPVELKLTPTEKSILEHRLDALQDGGLEDIYEDDDTFDVKAGLAFVDGALDTFRAGGKALMVDTPAAVEVIVECLEGSTWCGCLTGNVKSPDMRSAKRKMKAFARRLEALFNCEIAEMTS</sequence>
<evidence type="ECO:0000313" key="2">
    <source>
        <dbReference type="Proteomes" id="UP000566995"/>
    </source>
</evidence>
<proteinExistence type="predicted"/>
<comment type="caution">
    <text evidence="1">The sequence shown here is derived from an EMBL/GenBank/DDBJ whole genome shotgun (WGS) entry which is preliminary data.</text>
</comment>
<reference evidence="1 2" key="1">
    <citation type="submission" date="2020-08" db="EMBL/GenBank/DDBJ databases">
        <title>Functional genomics of gut bacteria from endangered species of beetles.</title>
        <authorList>
            <person name="Carlos-Shanley C."/>
        </authorList>
    </citation>
    <scope>NUCLEOTIDE SEQUENCE [LARGE SCALE GENOMIC DNA]</scope>
    <source>
        <strain evidence="1 2">S00179</strain>
    </source>
</reference>
<dbReference type="EMBL" id="JACHLI010000001">
    <property type="protein sequence ID" value="MBB4861459.1"/>
    <property type="molecule type" value="Genomic_DNA"/>
</dbReference>
<accession>A0A7W7KFN2</accession>
<organism evidence="1 2">
    <name type="scientific">Pseudomonas nitroreducens</name>
    <dbReference type="NCBI Taxonomy" id="46680"/>
    <lineage>
        <taxon>Bacteria</taxon>
        <taxon>Pseudomonadati</taxon>
        <taxon>Pseudomonadota</taxon>
        <taxon>Gammaproteobacteria</taxon>
        <taxon>Pseudomonadales</taxon>
        <taxon>Pseudomonadaceae</taxon>
        <taxon>Pseudomonas</taxon>
    </lineage>
</organism>
<evidence type="ECO:0000313" key="1">
    <source>
        <dbReference type="EMBL" id="MBB4861459.1"/>
    </source>
</evidence>
<dbReference type="AlphaFoldDB" id="A0A7W7KFN2"/>
<dbReference type="Proteomes" id="UP000566995">
    <property type="component" value="Unassembled WGS sequence"/>
</dbReference>